<dbReference type="Gene3D" id="1.10.150.390">
    <property type="match status" value="1"/>
</dbReference>
<keyword evidence="7" id="KW-0804">Transcription</keyword>
<feature type="region of interest" description="Disordered" evidence="8">
    <location>
        <begin position="1878"/>
        <end position="1914"/>
    </location>
</feature>
<accession>A0AB39U3S0</accession>
<evidence type="ECO:0000313" key="11">
    <source>
        <dbReference type="EMBL" id="XDR80237.1"/>
    </source>
</evidence>
<feature type="domain" description="RNA polymerase Rpb1" evidence="9">
    <location>
        <begin position="3065"/>
        <end position="3142"/>
    </location>
</feature>
<keyword evidence="2" id="KW-0240">DNA-directed RNA polymerase</keyword>
<evidence type="ECO:0000256" key="7">
    <source>
        <dbReference type="ARBA" id="ARBA00023163"/>
    </source>
</evidence>
<dbReference type="PANTHER" id="PTHR19376">
    <property type="entry name" value="DNA-DIRECTED RNA POLYMERASE"/>
    <property type="match status" value="1"/>
</dbReference>
<feature type="compositionally biased region" description="Basic residues" evidence="8">
    <location>
        <begin position="1427"/>
        <end position="1442"/>
    </location>
</feature>
<dbReference type="GO" id="GO:0000428">
    <property type="term" value="C:DNA-directed RNA polymerase complex"/>
    <property type="evidence" value="ECO:0007669"/>
    <property type="project" value="UniProtKB-KW"/>
</dbReference>
<dbReference type="InterPro" id="IPR038120">
    <property type="entry name" value="Rpb1_funnel_sf"/>
</dbReference>
<dbReference type="GO" id="GO:0003899">
    <property type="term" value="F:DNA-directed RNA polymerase activity"/>
    <property type="evidence" value="ECO:0007669"/>
    <property type="project" value="UniProtKB-EC"/>
</dbReference>
<dbReference type="GO" id="GO:0006351">
    <property type="term" value="P:DNA-templated transcription"/>
    <property type="evidence" value="ECO:0007669"/>
    <property type="project" value="InterPro"/>
</dbReference>
<keyword evidence="6" id="KW-0862">Zinc</keyword>
<keyword evidence="5" id="KW-0479">Metal-binding</keyword>
<keyword evidence="11" id="KW-0150">Chloroplast</keyword>
<keyword evidence="3" id="KW-0808">Transferase</keyword>
<feature type="compositionally biased region" description="Polar residues" evidence="8">
    <location>
        <begin position="2056"/>
        <end position="2065"/>
    </location>
</feature>
<gene>
    <name evidence="11" type="primary">rpoC2</name>
</gene>
<evidence type="ECO:0000256" key="5">
    <source>
        <dbReference type="ARBA" id="ARBA00022723"/>
    </source>
</evidence>
<evidence type="ECO:0000256" key="3">
    <source>
        <dbReference type="ARBA" id="ARBA00022679"/>
    </source>
</evidence>
<dbReference type="GO" id="GO:0046872">
    <property type="term" value="F:metal ion binding"/>
    <property type="evidence" value="ECO:0007669"/>
    <property type="project" value="UniProtKB-KW"/>
</dbReference>
<protein>
    <recommendedName>
        <fullName evidence="1">DNA-directed RNA polymerase</fullName>
        <ecNumber evidence="1">2.7.7.6</ecNumber>
    </recommendedName>
</protein>
<evidence type="ECO:0000259" key="9">
    <source>
        <dbReference type="Pfam" id="PF04998"/>
    </source>
</evidence>
<dbReference type="InterPro" id="IPR007081">
    <property type="entry name" value="RNA_pol_Rpb1_5"/>
</dbReference>
<dbReference type="Gene3D" id="1.10.132.30">
    <property type="match status" value="1"/>
</dbReference>
<evidence type="ECO:0000256" key="6">
    <source>
        <dbReference type="ARBA" id="ARBA00022833"/>
    </source>
</evidence>
<proteinExistence type="predicted"/>
<feature type="domain" description="RNA polymerase Rpb1" evidence="10">
    <location>
        <begin position="1"/>
        <end position="40"/>
    </location>
</feature>
<dbReference type="CDD" id="cd02655">
    <property type="entry name" value="RNAP_beta'_C"/>
    <property type="match status" value="1"/>
</dbReference>
<feature type="compositionally biased region" description="Low complexity" evidence="8">
    <location>
        <begin position="1886"/>
        <end position="1905"/>
    </location>
</feature>
<name>A0AB39U3S0_9CHLO</name>
<geneLocation type="chloroplast" evidence="11"/>
<dbReference type="EC" id="2.7.7.6" evidence="1"/>
<dbReference type="PANTHER" id="PTHR19376:SF68">
    <property type="entry name" value="DNA-DIRECTED RNA POLYMERASE SUBUNIT BETA"/>
    <property type="match status" value="1"/>
</dbReference>
<evidence type="ECO:0000256" key="8">
    <source>
        <dbReference type="SAM" id="MobiDB-lite"/>
    </source>
</evidence>
<organism evidence="11">
    <name type="scientific">Borodinellopsis insignis</name>
    <dbReference type="NCBI Taxonomy" id="3229915"/>
    <lineage>
        <taxon>Eukaryota</taxon>
        <taxon>Viridiplantae</taxon>
        <taxon>Chlorophyta</taxon>
        <taxon>core chlorophytes</taxon>
        <taxon>Chlorophyceae</taxon>
        <taxon>CS clade</taxon>
        <taxon>Chlamydomonadales</taxon>
        <taxon>Chlorococcaceae</taxon>
        <taxon>Borodinellopsis</taxon>
    </lineage>
</organism>
<dbReference type="Pfam" id="PF05000">
    <property type="entry name" value="RNA_pol_Rpb1_4"/>
    <property type="match status" value="1"/>
</dbReference>
<dbReference type="EMBL" id="PQ144585">
    <property type="protein sequence ID" value="XDR80237.1"/>
    <property type="molecule type" value="Genomic_DNA"/>
</dbReference>
<dbReference type="SUPFAM" id="SSF64484">
    <property type="entry name" value="beta and beta-prime subunits of DNA dependent RNA-polymerase"/>
    <property type="match status" value="1"/>
</dbReference>
<feature type="region of interest" description="Disordered" evidence="8">
    <location>
        <begin position="1423"/>
        <end position="1448"/>
    </location>
</feature>
<dbReference type="GO" id="GO:0003677">
    <property type="term" value="F:DNA binding"/>
    <property type="evidence" value="ECO:0007669"/>
    <property type="project" value="InterPro"/>
</dbReference>
<dbReference type="Pfam" id="PF04998">
    <property type="entry name" value="RNA_pol_Rpb1_5"/>
    <property type="match status" value="2"/>
</dbReference>
<sequence length="3206" mass="367345">MMAFSGARGNISQVRQLVGMRGLMANPQGQIIDFPIRSNFREGLTLTEYIISSYGARKGIVDTALRTANAGYLTRRLVDVAQHVIISNFDCGTLRGIFLTDMKEGNKTILSMQNRLVGRVLARDVYQFDTKDSVAEWGIDKLHPKSLREGLVGDFVNKSPNFFNKNKVLQKNNKNSILWNNNEPLKTKQRNHTGILIAERNEEISLDLAFEINKSKNYKDHNVPHNFDRKVFVRSPLTCETKKLICQLCYGWSLAQGNLVSIGEAVGVVAAQSIGEPGTQLTMRTFHTGGVFSGDVTEQIKAPFNGVVEYTEAIPGTLVRTPEGKIAFLTKSEGSFTIKKNNLQNAHLTAYKTIKTFGVEDSISNIGPQLSDNSKSSSNSFAGFIDKNNSNNSIVETKKYKIPFLTLLYKRNGEIVAEKEVIAQISTIERQKNVTDDGELTIQSEIEGQFYTKFLDLQENQIGPKEKKDGETVLNEVAMETVYEAWNWGYAWILSGKIYELWLPSLFFPFIGDYVNKKTFMNKILWYLSPNLGNSFNMEYTLLQNKAHLYNSQKILFQNSKKTWQTEGRLRPSLYRSPLKKGPLLHTFNRPIKILGRKFYGSPRLHNAHSNTGLIKNTVLSFDLDHILFKKLGYFIKLSHKESLYNNEKPLKAHHLLSQTCFYNPYKVKTSTLSSDDVLFITPSASQINGVRMGDPYNKIELPSSINTGGGLLHIDPYSNNQLLQAKNKGLLGNSAKTNNSFIHTVKKTNSINRLPAFENFLQWFPKKYQTLTGGLLSLENCIPNVQENLNTKKVLKPDLLGSLNPLKKNTYKGLLKKNSNGSDLSETVSNYNKRQIKLEKFLYYMDFFNRPSFDFLYNRETFNKLRFPFSSHHHEVPQVPHFPINNKIKFSEKFNQYSFATDQTLYNVLGGSLPPKLPNTIYGVSENKKLFFKQLLKKLAHKSALHIFLKKEANLNLESLLDLNGGFRRLNKRSYLNNNQTKNFFIATNNLVQSNHKLNKELSSLKNSTNMNLSTNYEKNVSKNQNSKKWTTKKFLGSSLAANKKGTKKIFSPLVSSIDSISSLIKKDFIRNILKEMYSCMDLSISNLPNKKTQIKNNAIKYGTEPIYQPVETTNSPIKVSLYPKNSTKNFNQTPTIGNSHFEPRTVEPRKGFGQYEKKNTDAVAHGTPQNFFMSFIWPENFLFPFSNHLYSNPPIIIAKSTEKNLKFIQNLYNEQMLSNTLCLTPFFKNYVGLTKKDEKQSFGYASLLGDKKFNNVSDKSILAPIVGNFIMRWKNQYKNSVIKRDCNKSFGKYISGKFGGLRNEVPHVKQQIRSFTKSTNEYLNVGETPSNFKFSRIFWIPQEFYKTNGVGWGITSNLISGASRLYRPKKFLGYSFARGELRWGSLRSSYWGGPHNIYRDIAEDPTNSLGHQTLKNFENEERKLPQHKLPQRKLPQRKIPQRSSPETPYIVLGPPTWYQNLYIRHSMCNFLSKKSLNFYFFNIKKNPFSYNFNRQGNVKFFHSKTDGYLCLPCHFYLLNNNTPSSSLLLNKDYFQNYFNNLPIIQNNNGHLLHLVNESLFNRGRHNTFYRHSLVYKSTILNLKSSLLMNTHVIQFLKTGGADLLKKNKKIRPLFIGLKRLNLVKTKVLDRFDNFTGRYFKSSRSTYEKSFLTYTKRYNLLDKNLIKNYSRNRIEQRTLSKNLLFNFKSLFNFKTNTFKGFCKSYVFKYISIFGRLPNILKLSLYEKTQHPSFLYNDLLSNKTKKTTAAMNQQNRSERHSKQPTGNSINLTVKNGWIYFGGSDLWSQNRLKAGVNNSVVENRNKEHYSKKYIYSKNFLHIKKNGKSYFNSTVKNVPNKEFIFPGQVIADDIVFDKHIVYVECIPLIVTTSLSKDALSNDHANTTSEAPPSEAPPSASSPSEAPPIRGLGSPTFGVPHTISTYKTNDSYLRYRSNTNTKFGEKSFSGLFVGGACAGGSFADGRFGQIRGVEIVLNKNFSTSLKNSINVFSQQSIYAQNNGQVTVENKYHPTNQINPILDKPTINRTLNLYWVKNKKSRYAPTLPKGNTSFEKKTNETAYPNSTTIKQEENESDLSAQNNEQFYAHNNEQFNKPLISLKKTKFKFCLLIRKVFEYKQSQTNLKNLKNEIYDFSSSESNDGFNSLHNSFNKGRTLSKIYLPQYETNSLHKYRQDQTHYMGNVHNKVKKPKNLCREKNLFGRKSKKKINRKFFLYANKKQPLYHLDSNFCLQNNLSYKNLWQLVENLSDPILKSSTILIFGKLFSLKKILGREFHSSLSNRISQRFFGFGSILYKPKKIIQIKAGGAKPSNLYKRLNSLFFIAYSIIISKKYGGYIQNKKNLFKLEKKKNFKGKSQFLKPEKHKKKIGYGVCRSVRYFLLNKSFDSVLLLKNCQTSFLNKQKSTLPIMTKFPNIDIQIFSNFSFYFLLKNLKIEKFKNLWETPSDLTMAFQYSKHRDNVLFSKHSDHHAVCHANTTSEAPPSASSPSEAPPIRGLYKKKFAVWGLPSSTAPHGICQISTILCKKSINLSPLLLSSITSYGIDFPFKHKATFFSNKNTLNLIGGNSVTSKFLNVKNSFYMCQFLQNYINGGFYYKGGKSQSSGLNNIIGVASVNHSNWTTESSTTQSPTQSPHQILLKIFGYNQMAPYPYTQLYKAHRILPNLFQHPCFDHFYLKNVELSGINQKNRLFGSNKIPTNNKNTNHIDYEFNLIEAQKNLKRGLDPNRNQIRLSNHFAKTYNYSTFEGEIIYLNSTTPTSKGQKQSNFQPSYSLKNQRKLPQGVSYGSLNIDNKYRQNDYSLNSNLAFFKSQKNGSLTNGHSCLILTKQDIVSFSLYTDISTITNYKQICSQIKKETTDTQYFIREIFVKYQNITESAYKNSWNQKDFPKNNEELQSEEPHTLYKGEPKNSSWPAVFDEKKKKRVKITLKNFKGGSSAQPPYSLSIGEFFVYGDKIGQNIAIPASGQIIHLNNEKITIRLCQPIFVSPKAILHKYHEEFIERKNPVITLSYQKLKTGDIIQGIPKVEQFFEARTTKRGRLFRDSLPNLLKSLFKRYKAKLPLDQAVRQSFYKIQQIIVDGVLRVYRSQGVTIADKHLEVIVKQMTCKVRIVEGGQTGFFPGEIIDLELVEKVNILLMKKIQYEPLVLGITKSSLEVESFLSAASFQQTTKVLSKAAIEQKKDFLKGLKENVILGNLIPAGTGYLVYLDDILKK</sequence>
<dbReference type="Gene3D" id="1.10.1790.20">
    <property type="match status" value="1"/>
</dbReference>
<keyword evidence="11" id="KW-0934">Plastid</keyword>
<evidence type="ECO:0000256" key="1">
    <source>
        <dbReference type="ARBA" id="ARBA00012418"/>
    </source>
</evidence>
<feature type="region of interest" description="Disordered" evidence="8">
    <location>
        <begin position="2042"/>
        <end position="2072"/>
    </location>
</feature>
<evidence type="ECO:0000259" key="10">
    <source>
        <dbReference type="Pfam" id="PF05000"/>
    </source>
</evidence>
<evidence type="ECO:0000256" key="2">
    <source>
        <dbReference type="ARBA" id="ARBA00022478"/>
    </source>
</evidence>
<feature type="domain" description="RNA polymerase Rpb1" evidence="9">
    <location>
        <begin position="43"/>
        <end position="414"/>
    </location>
</feature>
<keyword evidence="4" id="KW-0548">Nucleotidyltransferase</keyword>
<reference evidence="11" key="1">
    <citation type="submission" date="2024-08" db="EMBL/GenBank/DDBJ databases">
        <title>Chloroplast genome and systemic taxonomy study of Borodinellopsis insigne sp.nov. (Chlamydomonadales, Chlorophyta), a rare aerial alga from China.</title>
        <authorList>
            <person name="Yan Q."/>
        </authorList>
    </citation>
    <scope>NUCLEOTIDE SEQUENCE</scope>
    <source>
        <strain evidence="11">FACHB 3550</strain>
    </source>
</reference>
<dbReference type="InterPro" id="IPR007083">
    <property type="entry name" value="RNA_pol_Rpb1_4"/>
</dbReference>
<evidence type="ECO:0000256" key="4">
    <source>
        <dbReference type="ARBA" id="ARBA00022695"/>
    </source>
</evidence>
<dbReference type="InterPro" id="IPR045867">
    <property type="entry name" value="DNA-dir_RpoC_beta_prime"/>
</dbReference>
<feature type="compositionally biased region" description="Polar residues" evidence="8">
    <location>
        <begin position="1746"/>
        <end position="1755"/>
    </location>
</feature>
<feature type="region of interest" description="Disordered" evidence="8">
    <location>
        <begin position="1746"/>
        <end position="1766"/>
    </location>
</feature>